<reference evidence="1" key="1">
    <citation type="journal article" date="2018" name="Genome Res.">
        <title>The genomic architecture and molecular evolution of ant odorant receptors.</title>
        <authorList>
            <person name="McKenzie S.K."/>
            <person name="Kronauer D.J.C."/>
        </authorList>
    </citation>
    <scope>NUCLEOTIDE SEQUENCE [LARGE SCALE GENOMIC DNA]</scope>
    <source>
        <strain evidence="1">Clonal line C1</strain>
    </source>
</reference>
<gene>
    <name evidence="1" type="ORF">DMN91_002957</name>
</gene>
<organism evidence="1">
    <name type="scientific">Ooceraea biroi</name>
    <name type="common">Clonal raider ant</name>
    <name type="synonym">Cerapachys biroi</name>
    <dbReference type="NCBI Taxonomy" id="2015173"/>
    <lineage>
        <taxon>Eukaryota</taxon>
        <taxon>Metazoa</taxon>
        <taxon>Ecdysozoa</taxon>
        <taxon>Arthropoda</taxon>
        <taxon>Hexapoda</taxon>
        <taxon>Insecta</taxon>
        <taxon>Pterygota</taxon>
        <taxon>Neoptera</taxon>
        <taxon>Endopterygota</taxon>
        <taxon>Hymenoptera</taxon>
        <taxon>Apocrita</taxon>
        <taxon>Aculeata</taxon>
        <taxon>Formicoidea</taxon>
        <taxon>Formicidae</taxon>
        <taxon>Dorylinae</taxon>
        <taxon>Ooceraea</taxon>
    </lineage>
</organism>
<evidence type="ECO:0008006" key="2">
    <source>
        <dbReference type="Google" id="ProtNLM"/>
    </source>
</evidence>
<sequence>MFSYMRYIFDEHFRQWTNNTALEDDSSERSSIDTYIEPRFLETLKNSCRQASLRKTNQSDICEEISSTCTEIKFQLLELNERIELDKLSELTREFDIIAAATIYYNLGIIYKDCLGLQDFQVSLYKLSMSHVILEDIELDCNAILIAVKTLIAMSELQETQRWLNEAIRLCLQYIEQNNFQSKPIYTYLADVSKEEDLRISLRLLYRNMIGRMEKLYSASDKMDEWIETVHDCLDDRAGIINFPYGACDWSKAAIMITKVANAWLAYTTNILRESYLYLQQVSNQVPNQEESQELLLLTSLDEHLADINNRITDSHVSRVPDADVIATFAFNQYQLASNTFIELDNNIDHFDSVFKYAWTLKYFGYFMTDINFQVQIYKCREMLFNDNCSKYIQKAGHVLEVVPHHLLTILEMWKEAAELLLSVIEGEAAYRDLYFTTQEKLLDIINKLDYYYEHCQQIGET</sequence>
<accession>A0A3L8DWW3</accession>
<evidence type="ECO:0000313" key="1">
    <source>
        <dbReference type="EMBL" id="RLU24866.1"/>
    </source>
</evidence>
<dbReference type="AlphaFoldDB" id="A0A3L8DWW3"/>
<dbReference type="EMBL" id="QOIP01000003">
    <property type="protein sequence ID" value="RLU24866.1"/>
    <property type="molecule type" value="Genomic_DNA"/>
</dbReference>
<proteinExistence type="predicted"/>
<dbReference type="Proteomes" id="UP000279307">
    <property type="component" value="Chromosome 3"/>
</dbReference>
<comment type="caution">
    <text evidence="1">The sequence shown here is derived from an EMBL/GenBank/DDBJ whole genome shotgun (WGS) entry which is preliminary data.</text>
</comment>
<name>A0A3L8DWW3_OOCBI</name>
<protein>
    <recommendedName>
        <fullName evidence="2">KIF-binding protein</fullName>
    </recommendedName>
</protein>
<reference evidence="1" key="2">
    <citation type="submission" date="2018-07" db="EMBL/GenBank/DDBJ databases">
        <authorList>
            <person name="Mckenzie S.K."/>
            <person name="Kronauer D.J.C."/>
        </authorList>
    </citation>
    <scope>NUCLEOTIDE SEQUENCE</scope>
    <source>
        <strain evidence="1">Clonal line C1</strain>
    </source>
</reference>